<comment type="catalytic activity">
    <reaction evidence="2">
        <text>8 isopentenyl diphosphate + (2E,6E)-farnesyl diphosphate = di-trans,octa-cis-undecaprenyl diphosphate + 8 diphosphate</text>
        <dbReference type="Rhea" id="RHEA:27551"/>
        <dbReference type="ChEBI" id="CHEBI:33019"/>
        <dbReference type="ChEBI" id="CHEBI:58405"/>
        <dbReference type="ChEBI" id="CHEBI:128769"/>
        <dbReference type="ChEBI" id="CHEBI:175763"/>
        <dbReference type="EC" id="2.5.1.31"/>
    </reaction>
</comment>
<comment type="cofactor">
    <cofactor evidence="2">
        <name>Mg(2+)</name>
        <dbReference type="ChEBI" id="CHEBI:18420"/>
    </cofactor>
    <text evidence="2">Binds 2 magnesium ions per subunit.</text>
</comment>
<dbReference type="PANTHER" id="PTHR10291">
    <property type="entry name" value="DEHYDRODOLICHYL DIPHOSPHATE SYNTHASE FAMILY MEMBER"/>
    <property type="match status" value="1"/>
</dbReference>
<gene>
    <name evidence="2" type="primary">uppS</name>
    <name evidence="3" type="ORF">C8D97_101163</name>
</gene>
<dbReference type="Proteomes" id="UP000245790">
    <property type="component" value="Unassembled WGS sequence"/>
</dbReference>
<reference evidence="3 4" key="1">
    <citation type="submission" date="2018-05" db="EMBL/GenBank/DDBJ databases">
        <title>Genomic Encyclopedia of Type Strains, Phase IV (KMG-IV): sequencing the most valuable type-strain genomes for metagenomic binning, comparative biology and taxonomic classification.</title>
        <authorList>
            <person name="Goeker M."/>
        </authorList>
    </citation>
    <scope>NUCLEOTIDE SEQUENCE [LARGE SCALE GENOMIC DNA]</scope>
    <source>
        <strain evidence="3 4">DSM 25350</strain>
    </source>
</reference>
<dbReference type="RefSeq" id="WP_109761438.1">
    <property type="nucleotide sequence ID" value="NZ_QGGU01000001.1"/>
</dbReference>
<comment type="caution">
    <text evidence="3">The sequence shown here is derived from an EMBL/GenBank/DDBJ whole genome shotgun (WGS) entry which is preliminary data.</text>
</comment>
<feature type="binding site" evidence="2">
    <location>
        <position position="37"/>
    </location>
    <ligand>
        <name>substrate</name>
    </ligand>
</feature>
<dbReference type="NCBIfam" id="NF011405">
    <property type="entry name" value="PRK14830.1"/>
    <property type="match status" value="1"/>
</dbReference>
<feature type="active site" evidence="2">
    <location>
        <position position="20"/>
    </location>
</feature>
<dbReference type="FunFam" id="3.40.1180.10:FF:000001">
    <property type="entry name" value="(2E,6E)-farnesyl-diphosphate-specific ditrans,polycis-undecaprenyl-diphosphate synthase"/>
    <property type="match status" value="1"/>
</dbReference>
<dbReference type="GO" id="GO:0071555">
    <property type="term" value="P:cell wall organization"/>
    <property type="evidence" value="ECO:0007669"/>
    <property type="project" value="UniProtKB-KW"/>
</dbReference>
<dbReference type="PROSITE" id="PS01066">
    <property type="entry name" value="UPP_SYNTHASE"/>
    <property type="match status" value="1"/>
</dbReference>
<evidence type="ECO:0000256" key="2">
    <source>
        <dbReference type="HAMAP-Rule" id="MF_01139"/>
    </source>
</evidence>
<dbReference type="InterPro" id="IPR036424">
    <property type="entry name" value="UPP_synth-like_sf"/>
</dbReference>
<feature type="binding site" evidence="2">
    <location>
        <position position="203"/>
    </location>
    <ligand>
        <name>Mg(2+)</name>
        <dbReference type="ChEBI" id="CHEBI:18420"/>
    </ligand>
</feature>
<comment type="function">
    <text evidence="2">Catalyzes the sequential condensation of isopentenyl diphosphate (IPP) with (2E,6E)-farnesyl diphosphate (E,E-FPP) to yield (2Z,6Z,10Z,14Z,18Z,22Z,26Z,30Z,34E,38E)-undecaprenyl diphosphate (di-trans,octa-cis-UPP). UPP is the precursor of glycosyl carrier lipid in the biosynthesis of bacterial cell wall polysaccharide components such as peptidoglycan and lipopolysaccharide.</text>
</comment>
<dbReference type="AlphaFoldDB" id="A0A316G1P8"/>
<dbReference type="EMBL" id="QGGU01000001">
    <property type="protein sequence ID" value="PWK54315.1"/>
    <property type="molecule type" value="Genomic_DNA"/>
</dbReference>
<comment type="similarity">
    <text evidence="2">Belongs to the UPP synthase family.</text>
</comment>
<dbReference type="GO" id="GO:0000287">
    <property type="term" value="F:magnesium ion binding"/>
    <property type="evidence" value="ECO:0007669"/>
    <property type="project" value="UniProtKB-UniRule"/>
</dbReference>
<feature type="binding site" evidence="2">
    <location>
        <begin position="65"/>
        <end position="67"/>
    </location>
    <ligand>
        <name>substrate</name>
    </ligand>
</feature>
<evidence type="ECO:0000313" key="3">
    <source>
        <dbReference type="EMBL" id="PWK54315.1"/>
    </source>
</evidence>
<comment type="subunit">
    <text evidence="2">Homodimer.</text>
</comment>
<keyword evidence="4" id="KW-1185">Reference proteome</keyword>
<feature type="active site" description="Proton acceptor" evidence="2">
    <location>
        <position position="68"/>
    </location>
</feature>
<sequence>MTDQAQSQTITPQHIAIIMDGNGRWAQQRGKKRVQGHKAGMERAREMVQTCGALGVKALTLFAFSSENWRRPKDEVGFLMNLFITGLTNESKSLHKNNVQLRVIGDVSMFEPKLQKAIENAETLTKNNDGIVLQIAANYGGQWDIVNAVNNILVEQPDTQQVTAEQLSNKLTGADLPDPDLLIRTGGETRISNFLLWQCAYSELYFSSQLWPDFDSEALKEAVNDFASRQRRFGKTGEQISSADTISTD</sequence>
<evidence type="ECO:0000313" key="4">
    <source>
        <dbReference type="Proteomes" id="UP000245790"/>
    </source>
</evidence>
<feature type="binding site" evidence="2">
    <location>
        <position position="20"/>
    </location>
    <ligand>
        <name>Mg(2+)</name>
        <dbReference type="ChEBI" id="CHEBI:18420"/>
    </ligand>
</feature>
<keyword evidence="2" id="KW-0133">Cell shape</keyword>
<feature type="binding site" evidence="2">
    <location>
        <position position="33"/>
    </location>
    <ligand>
        <name>substrate</name>
    </ligand>
</feature>
<dbReference type="InterPro" id="IPR001441">
    <property type="entry name" value="UPP_synth-like"/>
</dbReference>
<dbReference type="InterPro" id="IPR018520">
    <property type="entry name" value="UPP_synth-like_CS"/>
</dbReference>
<feature type="binding site" evidence="2">
    <location>
        <position position="184"/>
    </location>
    <ligand>
        <name>substrate</name>
    </ligand>
</feature>
<proteinExistence type="inferred from homology"/>
<keyword evidence="2" id="KW-0573">Peptidoglycan synthesis</keyword>
<keyword evidence="2" id="KW-0460">Magnesium</keyword>
<dbReference type="GO" id="GO:0005829">
    <property type="term" value="C:cytosol"/>
    <property type="evidence" value="ECO:0007669"/>
    <property type="project" value="TreeGrafter"/>
</dbReference>
<dbReference type="PANTHER" id="PTHR10291:SF0">
    <property type="entry name" value="DEHYDRODOLICHYL DIPHOSPHATE SYNTHASE 2"/>
    <property type="match status" value="1"/>
</dbReference>
<protein>
    <recommendedName>
        <fullName evidence="2">Ditrans,polycis-undecaprenyl-diphosphate synthase ((2E,6E)-farnesyl-diphosphate specific)</fullName>
        <ecNumber evidence="2">2.5.1.31</ecNumber>
    </recommendedName>
    <alternativeName>
        <fullName evidence="2">Ditrans,polycis-undecaprenylcistransferase</fullName>
    </alternativeName>
    <alternativeName>
        <fullName evidence="2">Undecaprenyl diphosphate synthase</fullName>
        <shortName evidence="2">UDS</shortName>
    </alternativeName>
    <alternativeName>
        <fullName evidence="2">Undecaprenyl pyrophosphate synthase</fullName>
        <shortName evidence="2">UPP synthase</shortName>
    </alternativeName>
</protein>
<feature type="binding site" evidence="2">
    <location>
        <position position="71"/>
    </location>
    <ligand>
        <name>substrate</name>
    </ligand>
</feature>
<dbReference type="CDD" id="cd00475">
    <property type="entry name" value="Cis_IPPS"/>
    <property type="match status" value="1"/>
</dbReference>
<keyword evidence="2" id="KW-0479">Metal-binding</keyword>
<dbReference type="OrthoDB" id="4191603at2"/>
<evidence type="ECO:0000256" key="1">
    <source>
        <dbReference type="ARBA" id="ARBA00022679"/>
    </source>
</evidence>
<accession>A0A316G1P8</accession>
<dbReference type="Pfam" id="PF01255">
    <property type="entry name" value="Prenyltransf"/>
    <property type="match status" value="1"/>
</dbReference>
<dbReference type="GO" id="GO:0009252">
    <property type="term" value="P:peptidoglycan biosynthetic process"/>
    <property type="evidence" value="ECO:0007669"/>
    <property type="project" value="UniProtKB-UniRule"/>
</dbReference>
<keyword evidence="1 2" id="KW-0808">Transferase</keyword>
<dbReference type="GO" id="GO:0008360">
    <property type="term" value="P:regulation of cell shape"/>
    <property type="evidence" value="ECO:0007669"/>
    <property type="project" value="UniProtKB-KW"/>
</dbReference>
<dbReference type="GO" id="GO:0008834">
    <property type="term" value="F:ditrans,polycis-undecaprenyl-diphosphate synthase [(2E,6E)-farnesyl-diphosphate specific] activity"/>
    <property type="evidence" value="ECO:0007669"/>
    <property type="project" value="UniProtKB-UniRule"/>
</dbReference>
<dbReference type="EC" id="2.5.1.31" evidence="2"/>
<dbReference type="SUPFAM" id="SSF64005">
    <property type="entry name" value="Undecaprenyl diphosphate synthase"/>
    <property type="match status" value="1"/>
</dbReference>
<name>A0A316G1P8_9GAMM</name>
<dbReference type="Gene3D" id="3.40.1180.10">
    <property type="entry name" value="Decaprenyl diphosphate synthase-like"/>
    <property type="match status" value="1"/>
</dbReference>
<dbReference type="NCBIfam" id="TIGR00055">
    <property type="entry name" value="uppS"/>
    <property type="match status" value="1"/>
</dbReference>
<feature type="binding site" evidence="2">
    <location>
        <begin position="21"/>
        <end position="24"/>
    </location>
    <ligand>
        <name>substrate</name>
    </ligand>
</feature>
<feature type="binding site" evidence="2">
    <location>
        <begin position="190"/>
        <end position="192"/>
    </location>
    <ligand>
        <name>substrate</name>
    </ligand>
</feature>
<organism evidence="3 4">
    <name type="scientific">Pleionea mediterranea</name>
    <dbReference type="NCBI Taxonomy" id="523701"/>
    <lineage>
        <taxon>Bacteria</taxon>
        <taxon>Pseudomonadati</taxon>
        <taxon>Pseudomonadota</taxon>
        <taxon>Gammaproteobacteria</taxon>
        <taxon>Oceanospirillales</taxon>
        <taxon>Pleioneaceae</taxon>
        <taxon>Pleionea</taxon>
    </lineage>
</organism>
<feature type="binding site" evidence="2">
    <location>
        <position position="69"/>
    </location>
    <ligand>
        <name>substrate</name>
    </ligand>
</feature>
<keyword evidence="2" id="KW-0961">Cell wall biogenesis/degradation</keyword>
<dbReference type="GO" id="GO:0016094">
    <property type="term" value="P:polyprenol biosynthetic process"/>
    <property type="evidence" value="ECO:0007669"/>
    <property type="project" value="TreeGrafter"/>
</dbReference>
<dbReference type="HAMAP" id="MF_01139">
    <property type="entry name" value="ISPT"/>
    <property type="match status" value="1"/>
</dbReference>
<feature type="binding site" evidence="2">
    <location>
        <position position="25"/>
    </location>
    <ligand>
        <name>substrate</name>
    </ligand>
</feature>